<accession>A0A930Y7V6</accession>
<evidence type="ECO:0000256" key="1">
    <source>
        <dbReference type="SAM" id="MobiDB-lite"/>
    </source>
</evidence>
<protein>
    <submittedName>
        <fullName evidence="3">Uncharacterized protein</fullName>
    </submittedName>
</protein>
<name>A0A930Y7V6_9ACTN</name>
<dbReference type="EMBL" id="JADIVZ010000005">
    <property type="protein sequence ID" value="MBF4162442.1"/>
    <property type="molecule type" value="Genomic_DNA"/>
</dbReference>
<comment type="caution">
    <text evidence="3">The sequence shown here is derived from an EMBL/GenBank/DDBJ whole genome shotgun (WGS) entry which is preliminary data.</text>
</comment>
<organism evidence="3 4">
    <name type="scientific">Nocardioides acrostichi</name>
    <dbReference type="NCBI Taxonomy" id="2784339"/>
    <lineage>
        <taxon>Bacteria</taxon>
        <taxon>Bacillati</taxon>
        <taxon>Actinomycetota</taxon>
        <taxon>Actinomycetes</taxon>
        <taxon>Propionibacteriales</taxon>
        <taxon>Nocardioidaceae</taxon>
        <taxon>Nocardioides</taxon>
    </lineage>
</organism>
<dbReference type="Proteomes" id="UP000656804">
    <property type="component" value="Unassembled WGS sequence"/>
</dbReference>
<evidence type="ECO:0000313" key="3">
    <source>
        <dbReference type="EMBL" id="MBF4162442.1"/>
    </source>
</evidence>
<keyword evidence="2" id="KW-0812">Transmembrane</keyword>
<keyword evidence="4" id="KW-1185">Reference proteome</keyword>
<proteinExistence type="predicted"/>
<evidence type="ECO:0000256" key="2">
    <source>
        <dbReference type="SAM" id="Phobius"/>
    </source>
</evidence>
<keyword evidence="2" id="KW-1133">Transmembrane helix</keyword>
<reference evidence="3" key="1">
    <citation type="submission" date="2020-11" db="EMBL/GenBank/DDBJ databases">
        <title>Nocardioides sp. CBS4Y-1, whole genome shotgun sequence.</title>
        <authorList>
            <person name="Tuo L."/>
        </authorList>
    </citation>
    <scope>NUCLEOTIDE SEQUENCE</scope>
    <source>
        <strain evidence="3">CBS4Y-1</strain>
    </source>
</reference>
<dbReference type="AlphaFoldDB" id="A0A930Y7V6"/>
<feature type="region of interest" description="Disordered" evidence="1">
    <location>
        <begin position="1"/>
        <end position="23"/>
    </location>
</feature>
<keyword evidence="2" id="KW-0472">Membrane</keyword>
<evidence type="ECO:0000313" key="4">
    <source>
        <dbReference type="Proteomes" id="UP000656804"/>
    </source>
</evidence>
<sequence length="82" mass="8077">MATRAHACAPGSEQGDGETVERPDSSVLRALSSALLTLALGAAALGAVLLAPLVLVLVAGLGLAVLRARPALTGARPLPGGW</sequence>
<feature type="transmembrane region" description="Helical" evidence="2">
    <location>
        <begin position="33"/>
        <end position="66"/>
    </location>
</feature>
<gene>
    <name evidence="3" type="ORF">ISG29_12135</name>
</gene>
<dbReference type="RefSeq" id="WP_194503695.1">
    <property type="nucleotide sequence ID" value="NZ_JADIVZ010000005.1"/>
</dbReference>